<proteinExistence type="predicted"/>
<feature type="compositionally biased region" description="Low complexity" evidence="1">
    <location>
        <begin position="57"/>
        <end position="71"/>
    </location>
</feature>
<comment type="caution">
    <text evidence="3">The sequence shown here is derived from an EMBL/GenBank/DDBJ whole genome shotgun (WGS) entry which is preliminary data.</text>
</comment>
<dbReference type="InterPro" id="IPR028565">
    <property type="entry name" value="MHD"/>
</dbReference>
<feature type="region of interest" description="Disordered" evidence="1">
    <location>
        <begin position="193"/>
        <end position="220"/>
    </location>
</feature>
<dbReference type="OrthoDB" id="27823at2759"/>
<feature type="region of interest" description="Disordered" evidence="1">
    <location>
        <begin position="307"/>
        <end position="326"/>
    </location>
</feature>
<dbReference type="STRING" id="4846.A0A367JW23"/>
<dbReference type="Proteomes" id="UP000253551">
    <property type="component" value="Unassembled WGS sequence"/>
</dbReference>
<name>A0A367JW23_RHIST</name>
<feature type="compositionally biased region" description="Basic and acidic residues" evidence="1">
    <location>
        <begin position="140"/>
        <end position="149"/>
    </location>
</feature>
<accession>A0A367JW23</accession>
<feature type="domain" description="MHD" evidence="2">
    <location>
        <begin position="344"/>
        <end position="575"/>
    </location>
</feature>
<feature type="compositionally biased region" description="Polar residues" evidence="1">
    <location>
        <begin position="309"/>
        <end position="319"/>
    </location>
</feature>
<protein>
    <recommendedName>
        <fullName evidence="2">MHD domain-containing protein</fullName>
    </recommendedName>
</protein>
<dbReference type="Pfam" id="PF10291">
    <property type="entry name" value="muHD"/>
    <property type="match status" value="1"/>
</dbReference>
<dbReference type="PROSITE" id="PS51072">
    <property type="entry name" value="MHD"/>
    <property type="match status" value="1"/>
</dbReference>
<keyword evidence="4" id="KW-1185">Reference proteome</keyword>
<dbReference type="SUPFAM" id="SSF49447">
    <property type="entry name" value="Second domain of Mu2 adaptin subunit (ap50) of ap2 adaptor"/>
    <property type="match status" value="1"/>
</dbReference>
<evidence type="ECO:0000256" key="1">
    <source>
        <dbReference type="SAM" id="MobiDB-lite"/>
    </source>
</evidence>
<dbReference type="AlphaFoldDB" id="A0A367JW23"/>
<evidence type="ECO:0000259" key="2">
    <source>
        <dbReference type="PROSITE" id="PS51072"/>
    </source>
</evidence>
<dbReference type="EMBL" id="PJQM01002602">
    <property type="protein sequence ID" value="RCH94107.1"/>
    <property type="molecule type" value="Genomic_DNA"/>
</dbReference>
<organism evidence="3 4">
    <name type="scientific">Rhizopus stolonifer</name>
    <name type="common">Rhizopus nigricans</name>
    <dbReference type="NCBI Taxonomy" id="4846"/>
    <lineage>
        <taxon>Eukaryota</taxon>
        <taxon>Fungi</taxon>
        <taxon>Fungi incertae sedis</taxon>
        <taxon>Mucoromycota</taxon>
        <taxon>Mucoromycotina</taxon>
        <taxon>Mucoromycetes</taxon>
        <taxon>Mucorales</taxon>
        <taxon>Mucorineae</taxon>
        <taxon>Rhizopodaceae</taxon>
        <taxon>Rhizopus</taxon>
    </lineage>
</organism>
<feature type="region of interest" description="Disordered" evidence="1">
    <location>
        <begin position="131"/>
        <end position="170"/>
    </location>
</feature>
<feature type="compositionally biased region" description="Low complexity" evidence="1">
    <location>
        <begin position="157"/>
        <end position="170"/>
    </location>
</feature>
<gene>
    <name evidence="3" type="ORF">CU098_009356</name>
</gene>
<evidence type="ECO:0000313" key="3">
    <source>
        <dbReference type="EMBL" id="RCH94107.1"/>
    </source>
</evidence>
<dbReference type="InterPro" id="IPR018808">
    <property type="entry name" value="Muniscin_C"/>
</dbReference>
<dbReference type="InterPro" id="IPR036168">
    <property type="entry name" value="AP2_Mu_C_sf"/>
</dbReference>
<reference evidence="3 4" key="1">
    <citation type="journal article" date="2018" name="G3 (Bethesda)">
        <title>Phylogenetic and Phylogenomic Definition of Rhizopus Species.</title>
        <authorList>
            <person name="Gryganskyi A.P."/>
            <person name="Golan J."/>
            <person name="Dolatabadi S."/>
            <person name="Mondo S."/>
            <person name="Robb S."/>
            <person name="Idnurm A."/>
            <person name="Muszewska A."/>
            <person name="Steczkiewicz K."/>
            <person name="Masonjones S."/>
            <person name="Liao H.L."/>
            <person name="Gajdeczka M.T."/>
            <person name="Anike F."/>
            <person name="Vuek A."/>
            <person name="Anishchenko I.M."/>
            <person name="Voigt K."/>
            <person name="de Hoog G.S."/>
            <person name="Smith M.E."/>
            <person name="Heitman J."/>
            <person name="Vilgalys R."/>
            <person name="Stajich J.E."/>
        </authorList>
    </citation>
    <scope>NUCLEOTIDE SEQUENCE [LARGE SCALE GENOMIC DNA]</scope>
    <source>
        <strain evidence="3 4">LSU 92-RS-03</strain>
    </source>
</reference>
<evidence type="ECO:0000313" key="4">
    <source>
        <dbReference type="Proteomes" id="UP000253551"/>
    </source>
</evidence>
<feature type="region of interest" description="Disordered" evidence="1">
    <location>
        <begin position="57"/>
        <end position="83"/>
    </location>
</feature>
<sequence>MSESLMTFAGEFDANNEVAIFCALHSDGVSPAQQTRALDAEQPSSLIDIDQIVPEPSVSNISSNLPASSSTPPTPSSGKKDRRKFFSSLVSIRRKPKSDAHHGNSLNVGLFHNGRQRSASNAGSFVESLHSVGSHNTTEPQHHESEFDKPSNNFDLTSPSSPTSVHSASVRNAPSINESLTHMSSQQPPLILVDSEGYSIPPPDRTAWPHDANTTNDSLVDTDDMYSDAGSSMLSSPRIRVDIKNESVTEEDASQSAVALTRVATLLKEKNSSNSPTTRRLRGRREIRATQLYSVVEQDQIMSNKDELSNVTPSTTSSGPLLPNPFEMSQEKITEEEEKEEEKLPTIHVHTTETLHVISKGGLAEQSVVWGEISIEYDGPKGTLTPVCFKTNKAFDSLETTEYVDKLEDHDNVFKINTHLFHSEAVVCIKYQTKIDKERLPLVVKPMWKCEVDKSRLLIKYLATSPPLDNVVFVTMVTGNVQHASSIPDGELILAQKRMKWQLGRIDHPQESVIKAQFGTTEQGEPQPIAVRFEMKDQLLSDAYIEQGGESIPSLIWAKMGNSFKTIKTGKYVAEV</sequence>